<evidence type="ECO:0000256" key="1">
    <source>
        <dbReference type="ARBA" id="ARBA00004689"/>
    </source>
</evidence>
<dbReference type="PROSITE" id="PS50991">
    <property type="entry name" value="PYR_CT"/>
    <property type="match status" value="1"/>
</dbReference>
<comment type="caution">
    <text evidence="9">The sequence shown here is derived from an EMBL/GenBank/DDBJ whole genome shotgun (WGS) entry which is preliminary data.</text>
</comment>
<dbReference type="AlphaFoldDB" id="W4VEM0"/>
<comment type="similarity">
    <text evidence="7">Belongs to the alpha-IPM synthase/homocitrate synthase family.</text>
</comment>
<keyword evidence="10" id="KW-1185">Reference proteome</keyword>
<keyword evidence="3" id="KW-0028">Amino-acid biosynthesis</keyword>
<dbReference type="InterPro" id="IPR013785">
    <property type="entry name" value="Aldolase_TIM"/>
</dbReference>
<dbReference type="PANTHER" id="PTHR10277:SF9">
    <property type="entry name" value="2-ISOPROPYLMALATE SYNTHASE 1, CHLOROPLASTIC-RELATED"/>
    <property type="match status" value="1"/>
</dbReference>
<dbReference type="Gene3D" id="3.20.20.70">
    <property type="entry name" value="Aldolase class I"/>
    <property type="match status" value="1"/>
</dbReference>
<feature type="domain" description="Pyruvate carboxyltransferase" evidence="8">
    <location>
        <begin position="4"/>
        <end position="63"/>
    </location>
</feature>
<sequence length="63" mass="7079">MTQIKIFDTTLRDGEQSPGVNLNQLEKLELAKQLERLNIDVMEAGFPASSQGDFDAVKKSQRQ</sequence>
<evidence type="ECO:0000313" key="9">
    <source>
        <dbReference type="EMBL" id="GAE91845.1"/>
    </source>
</evidence>
<dbReference type="PANTHER" id="PTHR10277">
    <property type="entry name" value="HOMOCITRATE SYNTHASE-RELATED"/>
    <property type="match status" value="1"/>
</dbReference>
<evidence type="ECO:0000259" key="8">
    <source>
        <dbReference type="PROSITE" id="PS50991"/>
    </source>
</evidence>
<comment type="pathway">
    <text evidence="1">Amino-acid biosynthesis; L-leucine biosynthesis; L-leucine from 3-methyl-2-oxobutanoate: step 1/4.</text>
</comment>
<evidence type="ECO:0000256" key="7">
    <source>
        <dbReference type="RuleBase" id="RU003523"/>
    </source>
</evidence>
<dbReference type="Pfam" id="PF00682">
    <property type="entry name" value="HMGL-like"/>
    <property type="match status" value="1"/>
</dbReference>
<dbReference type="InterPro" id="IPR002034">
    <property type="entry name" value="AIPM/Hcit_synth_CS"/>
</dbReference>
<keyword evidence="6" id="KW-0100">Branched-chain amino acid biosynthesis</keyword>
<dbReference type="EMBL" id="BAVS01000001">
    <property type="protein sequence ID" value="GAE91845.1"/>
    <property type="molecule type" value="Genomic_DNA"/>
</dbReference>
<evidence type="ECO:0000256" key="3">
    <source>
        <dbReference type="ARBA" id="ARBA00022605"/>
    </source>
</evidence>
<dbReference type="PROSITE" id="PS00815">
    <property type="entry name" value="AIPM_HOMOCIT_SYNTH_1"/>
    <property type="match status" value="1"/>
</dbReference>
<evidence type="ECO:0000256" key="2">
    <source>
        <dbReference type="ARBA" id="ARBA00012973"/>
    </source>
</evidence>
<evidence type="ECO:0000256" key="5">
    <source>
        <dbReference type="ARBA" id="ARBA00023211"/>
    </source>
</evidence>
<protein>
    <recommendedName>
        <fullName evidence="2">2-isopropylmalate synthase</fullName>
        <ecNumber evidence="2">2.3.3.13</ecNumber>
    </recommendedName>
</protein>
<dbReference type="eggNOG" id="COG0119">
    <property type="taxonomic scope" value="Bacteria"/>
</dbReference>
<dbReference type="InterPro" id="IPR050073">
    <property type="entry name" value="2-IPM_HCS-like"/>
</dbReference>
<organism evidence="9 10">
    <name type="scientific">Gracilibacillus boraciitolerans JCM 21714</name>
    <dbReference type="NCBI Taxonomy" id="1298598"/>
    <lineage>
        <taxon>Bacteria</taxon>
        <taxon>Bacillati</taxon>
        <taxon>Bacillota</taxon>
        <taxon>Bacilli</taxon>
        <taxon>Bacillales</taxon>
        <taxon>Bacillaceae</taxon>
        <taxon>Gracilibacillus</taxon>
    </lineage>
</organism>
<dbReference type="GO" id="GO:0003852">
    <property type="term" value="F:2-isopropylmalate synthase activity"/>
    <property type="evidence" value="ECO:0007669"/>
    <property type="project" value="UniProtKB-EC"/>
</dbReference>
<dbReference type="STRING" id="1298598.JCM21714_804"/>
<accession>W4VEM0</accession>
<dbReference type="GO" id="GO:0009098">
    <property type="term" value="P:L-leucine biosynthetic process"/>
    <property type="evidence" value="ECO:0007669"/>
    <property type="project" value="TreeGrafter"/>
</dbReference>
<gene>
    <name evidence="9" type="ORF">JCM21714_804</name>
</gene>
<dbReference type="SUPFAM" id="SSF51569">
    <property type="entry name" value="Aldolase"/>
    <property type="match status" value="1"/>
</dbReference>
<dbReference type="EC" id="2.3.3.13" evidence="2"/>
<evidence type="ECO:0000256" key="6">
    <source>
        <dbReference type="ARBA" id="ARBA00023304"/>
    </source>
</evidence>
<dbReference type="InterPro" id="IPR000891">
    <property type="entry name" value="PYR_CT"/>
</dbReference>
<evidence type="ECO:0000313" key="10">
    <source>
        <dbReference type="Proteomes" id="UP000019102"/>
    </source>
</evidence>
<evidence type="ECO:0000256" key="4">
    <source>
        <dbReference type="ARBA" id="ARBA00022679"/>
    </source>
</evidence>
<reference evidence="9 10" key="1">
    <citation type="journal article" date="2014" name="Genome Announc.">
        <title>Draft Genome Sequence of the Boron-Tolerant and Moderately Halotolerant Bacterium Gracilibacillus boraciitolerans JCM 21714T.</title>
        <authorList>
            <person name="Ahmed I."/>
            <person name="Oshima K."/>
            <person name="Suda W."/>
            <person name="Kitamura K."/>
            <person name="Iida T."/>
            <person name="Ohmori Y."/>
            <person name="Fujiwara T."/>
            <person name="Hattori M."/>
            <person name="Ohkuma M."/>
        </authorList>
    </citation>
    <scope>NUCLEOTIDE SEQUENCE [LARGE SCALE GENOMIC DNA]</scope>
    <source>
        <strain evidence="9 10">JCM 21714</strain>
    </source>
</reference>
<keyword evidence="4 7" id="KW-0808">Transferase</keyword>
<name>W4VEM0_9BACI</name>
<dbReference type="Proteomes" id="UP000019102">
    <property type="component" value="Unassembled WGS sequence"/>
</dbReference>
<proteinExistence type="inferred from homology"/>
<keyword evidence="5" id="KW-0464">Manganese</keyword>